<feature type="signal peptide" evidence="1">
    <location>
        <begin position="1"/>
        <end position="27"/>
    </location>
</feature>
<dbReference type="InterPro" id="IPR002818">
    <property type="entry name" value="DJ-1/PfpI"/>
</dbReference>
<dbReference type="Pfam" id="PF07883">
    <property type="entry name" value="Cupin_2"/>
    <property type="match status" value="1"/>
</dbReference>
<dbReference type="AlphaFoldDB" id="A0A517NUW2"/>
<evidence type="ECO:0000313" key="3">
    <source>
        <dbReference type="EMBL" id="QDT10915.1"/>
    </source>
</evidence>
<dbReference type="InterPro" id="IPR029062">
    <property type="entry name" value="Class_I_gatase-like"/>
</dbReference>
<accession>A0A517NUW2</accession>
<dbReference type="InterPro" id="IPR036249">
    <property type="entry name" value="Thioredoxin-like_sf"/>
</dbReference>
<dbReference type="Gene3D" id="3.40.30.10">
    <property type="entry name" value="Glutaredoxin"/>
    <property type="match status" value="1"/>
</dbReference>
<protein>
    <submittedName>
        <fullName evidence="3">Isonitrile hydratase</fullName>
        <ecNumber evidence="3">4.2.1.103</ecNumber>
    </submittedName>
</protein>
<dbReference type="SUPFAM" id="SSF52833">
    <property type="entry name" value="Thioredoxin-like"/>
    <property type="match status" value="1"/>
</dbReference>
<feature type="domain" description="Thioredoxin" evidence="2">
    <location>
        <begin position="171"/>
        <end position="312"/>
    </location>
</feature>
<dbReference type="InterPro" id="IPR000866">
    <property type="entry name" value="AhpC/TSA"/>
</dbReference>
<evidence type="ECO:0000256" key="1">
    <source>
        <dbReference type="SAM" id="SignalP"/>
    </source>
</evidence>
<dbReference type="InterPro" id="IPR014710">
    <property type="entry name" value="RmlC-like_jellyroll"/>
</dbReference>
<dbReference type="PANTHER" id="PTHR43130">
    <property type="entry name" value="ARAC-FAMILY TRANSCRIPTIONAL REGULATOR"/>
    <property type="match status" value="1"/>
</dbReference>
<name>A0A517NUW2_9BACT</name>
<dbReference type="Gene3D" id="3.40.50.880">
    <property type="match status" value="1"/>
</dbReference>
<proteinExistence type="predicted"/>
<dbReference type="PANTHER" id="PTHR43130:SF3">
    <property type="entry name" value="HTH-TYPE TRANSCRIPTIONAL REGULATOR RV1931C"/>
    <property type="match status" value="1"/>
</dbReference>
<evidence type="ECO:0000259" key="2">
    <source>
        <dbReference type="PROSITE" id="PS51352"/>
    </source>
</evidence>
<dbReference type="InterPro" id="IPR013096">
    <property type="entry name" value="Cupin_2"/>
</dbReference>
<keyword evidence="3" id="KW-0456">Lyase</keyword>
<gene>
    <name evidence="3" type="primary">inhA</name>
    <name evidence="3" type="ORF">K239x_29080</name>
</gene>
<sequence precursor="true">MQPTKHFHQIHRLFLLGLLIAGSAVMAFSLGHATAQETEANPSTKKPQVNVKVLRQDEYEAKVDGEKTTATMLEVILDPLAGSPPHRHPGPLCGYVIEGTFEFQVEGGPLRTLKAGDAFYEPKMILHQVGRNPDNKTRTRVLATIVHPSDAESLVILEPQHEQASLSTETFDAPKSLSSWSAKSSSGEDVPLQQLAGNPFVLAMFRGHGCYHCVEQLKALEQAEENFREQGIRIVAISSESVIEMNAALAKKPLPFTVLSDIESTLAKSLGSERIDNWHGLLIVDSKGKAHALISGSAPMMDCEKILATTQSLGLTGEKLASHPIGNARLSSLIKKQAAESPETCAVPTTPSKAAATQTTPSNLTYAAQPKPLVPDLPIVGLLIYDHVLQTEITAPSDVFSKHSEDGKQMFNVITIAASYDLIETEEGLKLFPDYTFENAPKLDVIVVPSAYDMSARVKDERLVQFIQSQNGNTKFTVSNCGGASLIGESGIAKGKKIVTWIGGGKDLQESYPQLKVQDDANVSYVEDGKFLSSNGNLASYISSLELLEKLTSKSHRKFVESYLYLERLTGWDKSRSQPE</sequence>
<dbReference type="InterPro" id="IPR011051">
    <property type="entry name" value="RmlC_Cupin_sf"/>
</dbReference>
<dbReference type="GO" id="GO:0016209">
    <property type="term" value="F:antioxidant activity"/>
    <property type="evidence" value="ECO:0007669"/>
    <property type="project" value="InterPro"/>
</dbReference>
<dbReference type="Gene3D" id="2.60.120.10">
    <property type="entry name" value="Jelly Rolls"/>
    <property type="match status" value="1"/>
</dbReference>
<keyword evidence="4" id="KW-1185">Reference proteome</keyword>
<dbReference type="PROSITE" id="PS51352">
    <property type="entry name" value="THIOREDOXIN_2"/>
    <property type="match status" value="1"/>
</dbReference>
<evidence type="ECO:0000313" key="4">
    <source>
        <dbReference type="Proteomes" id="UP000319817"/>
    </source>
</evidence>
<keyword evidence="1" id="KW-0732">Signal</keyword>
<dbReference type="GO" id="GO:0016491">
    <property type="term" value="F:oxidoreductase activity"/>
    <property type="evidence" value="ECO:0007669"/>
    <property type="project" value="InterPro"/>
</dbReference>
<dbReference type="EC" id="4.2.1.103" evidence="3"/>
<dbReference type="InterPro" id="IPR052158">
    <property type="entry name" value="INH-QAR"/>
</dbReference>
<dbReference type="SUPFAM" id="SSF52317">
    <property type="entry name" value="Class I glutamine amidotransferase-like"/>
    <property type="match status" value="1"/>
</dbReference>
<dbReference type="Pfam" id="PF01965">
    <property type="entry name" value="DJ-1_PfpI"/>
    <property type="match status" value="1"/>
</dbReference>
<organism evidence="3 4">
    <name type="scientific">Stieleria marina</name>
    <dbReference type="NCBI Taxonomy" id="1930275"/>
    <lineage>
        <taxon>Bacteria</taxon>
        <taxon>Pseudomonadati</taxon>
        <taxon>Planctomycetota</taxon>
        <taxon>Planctomycetia</taxon>
        <taxon>Pirellulales</taxon>
        <taxon>Pirellulaceae</taxon>
        <taxon>Stieleria</taxon>
    </lineage>
</organism>
<dbReference type="Pfam" id="PF00578">
    <property type="entry name" value="AhpC-TSA"/>
    <property type="match status" value="1"/>
</dbReference>
<dbReference type="EMBL" id="CP036526">
    <property type="protein sequence ID" value="QDT10915.1"/>
    <property type="molecule type" value="Genomic_DNA"/>
</dbReference>
<dbReference type="CDD" id="cd02234">
    <property type="entry name" value="cupin_BLR7677-like"/>
    <property type="match status" value="1"/>
</dbReference>
<dbReference type="SUPFAM" id="SSF51182">
    <property type="entry name" value="RmlC-like cupins"/>
    <property type="match status" value="1"/>
</dbReference>
<dbReference type="Proteomes" id="UP000319817">
    <property type="component" value="Chromosome"/>
</dbReference>
<dbReference type="GO" id="GO:0050549">
    <property type="term" value="F:cyclohexyl-isocyanide hydratase activity"/>
    <property type="evidence" value="ECO:0007669"/>
    <property type="project" value="UniProtKB-EC"/>
</dbReference>
<reference evidence="3 4" key="1">
    <citation type="submission" date="2019-02" db="EMBL/GenBank/DDBJ databases">
        <title>Deep-cultivation of Planctomycetes and their phenomic and genomic characterization uncovers novel biology.</title>
        <authorList>
            <person name="Wiegand S."/>
            <person name="Jogler M."/>
            <person name="Boedeker C."/>
            <person name="Pinto D."/>
            <person name="Vollmers J."/>
            <person name="Rivas-Marin E."/>
            <person name="Kohn T."/>
            <person name="Peeters S.H."/>
            <person name="Heuer A."/>
            <person name="Rast P."/>
            <person name="Oberbeckmann S."/>
            <person name="Bunk B."/>
            <person name="Jeske O."/>
            <person name="Meyerdierks A."/>
            <person name="Storesund J.E."/>
            <person name="Kallscheuer N."/>
            <person name="Luecker S."/>
            <person name="Lage O.M."/>
            <person name="Pohl T."/>
            <person name="Merkel B.J."/>
            <person name="Hornburger P."/>
            <person name="Mueller R.-W."/>
            <person name="Bruemmer F."/>
            <person name="Labrenz M."/>
            <person name="Spormann A.M."/>
            <person name="Op den Camp H."/>
            <person name="Overmann J."/>
            <person name="Amann R."/>
            <person name="Jetten M.S.M."/>
            <person name="Mascher T."/>
            <person name="Medema M.H."/>
            <person name="Devos D.P."/>
            <person name="Kaster A.-K."/>
            <person name="Ovreas L."/>
            <person name="Rohde M."/>
            <person name="Galperin M.Y."/>
            <person name="Jogler C."/>
        </authorList>
    </citation>
    <scope>NUCLEOTIDE SEQUENCE [LARGE SCALE GENOMIC DNA]</scope>
    <source>
        <strain evidence="3 4">K23_9</strain>
    </source>
</reference>
<feature type="chain" id="PRO_5022007174" evidence="1">
    <location>
        <begin position="28"/>
        <end position="580"/>
    </location>
</feature>
<dbReference type="InterPro" id="IPR013766">
    <property type="entry name" value="Thioredoxin_domain"/>
</dbReference>